<dbReference type="PATRIC" id="fig|1704032.3.peg.643"/>
<dbReference type="GO" id="GO:0005829">
    <property type="term" value="C:cytosol"/>
    <property type="evidence" value="ECO:0007669"/>
    <property type="project" value="TreeGrafter"/>
</dbReference>
<dbReference type="InterPro" id="IPR016055">
    <property type="entry name" value="A-D-PHexomutase_a/b/a-I/II/III"/>
</dbReference>
<dbReference type="AlphaFoldDB" id="A0A0S7XQX2"/>
<evidence type="ECO:0000256" key="4">
    <source>
        <dbReference type="ARBA" id="ARBA00022842"/>
    </source>
</evidence>
<dbReference type="NCBIfam" id="NF008139">
    <property type="entry name" value="PRK10887.1"/>
    <property type="match status" value="1"/>
</dbReference>
<dbReference type="InterPro" id="IPR005843">
    <property type="entry name" value="A-D-PHexomutase_C"/>
</dbReference>
<dbReference type="HAMAP" id="MF_01554_B">
    <property type="entry name" value="GlmM_B"/>
    <property type="match status" value="1"/>
</dbReference>
<evidence type="ECO:0000256" key="3">
    <source>
        <dbReference type="ARBA" id="ARBA00022723"/>
    </source>
</evidence>
<dbReference type="FunFam" id="3.40.120.10:FF:000001">
    <property type="entry name" value="Phosphoglucosamine mutase"/>
    <property type="match status" value="1"/>
</dbReference>
<dbReference type="Pfam" id="PF02879">
    <property type="entry name" value="PGM_PMM_II"/>
    <property type="match status" value="1"/>
</dbReference>
<comment type="similarity">
    <text evidence="1 8 9">Belongs to the phosphohexose mutase family.</text>
</comment>
<dbReference type="InterPro" id="IPR016066">
    <property type="entry name" value="A-D-PHexomutase_CS"/>
</dbReference>
<feature type="active site" description="Phosphoserine intermediate" evidence="8">
    <location>
        <position position="109"/>
    </location>
</feature>
<feature type="domain" description="Alpha-D-phosphohexomutase alpha/beta/alpha" evidence="12">
    <location>
        <begin position="3"/>
        <end position="145"/>
    </location>
</feature>
<reference evidence="15 16" key="1">
    <citation type="journal article" date="2015" name="Microbiome">
        <title>Genomic resolution of linkages in carbon, nitrogen, and sulfur cycling among widespread estuary sediment bacteria.</title>
        <authorList>
            <person name="Baker B.J."/>
            <person name="Lazar C.S."/>
            <person name="Teske A.P."/>
            <person name="Dick G.J."/>
        </authorList>
    </citation>
    <scope>NUCLEOTIDE SEQUENCE [LARGE SCALE GENOMIC DNA]</scope>
    <source>
        <strain evidence="15">DG_56</strain>
    </source>
</reference>
<dbReference type="InterPro" id="IPR005841">
    <property type="entry name" value="Alpha-D-phosphohexomutase_SF"/>
</dbReference>
<evidence type="ECO:0000256" key="10">
    <source>
        <dbReference type="RuleBase" id="RU004327"/>
    </source>
</evidence>
<dbReference type="InterPro" id="IPR005844">
    <property type="entry name" value="A-D-PHexomutase_a/b/a-I"/>
</dbReference>
<dbReference type="InterPro" id="IPR050060">
    <property type="entry name" value="Phosphoglucosamine_mutase"/>
</dbReference>
<feature type="binding site" evidence="8">
    <location>
        <position position="248"/>
    </location>
    <ligand>
        <name>Mg(2+)</name>
        <dbReference type="ChEBI" id="CHEBI:18420"/>
    </ligand>
</feature>
<dbReference type="InterPro" id="IPR006352">
    <property type="entry name" value="GlmM_bact"/>
</dbReference>
<keyword evidence="4 8" id="KW-0460">Magnesium</keyword>
<dbReference type="GO" id="GO:0006048">
    <property type="term" value="P:UDP-N-acetylglucosamine biosynthetic process"/>
    <property type="evidence" value="ECO:0007669"/>
    <property type="project" value="TreeGrafter"/>
</dbReference>
<evidence type="ECO:0000256" key="7">
    <source>
        <dbReference type="ARBA" id="ARBA00068193"/>
    </source>
</evidence>
<comment type="catalytic activity">
    <reaction evidence="8 10">
        <text>alpha-D-glucosamine 1-phosphate = D-glucosamine 6-phosphate</text>
        <dbReference type="Rhea" id="RHEA:23424"/>
        <dbReference type="ChEBI" id="CHEBI:58516"/>
        <dbReference type="ChEBI" id="CHEBI:58725"/>
        <dbReference type="EC" id="5.4.2.10"/>
    </reaction>
</comment>
<comment type="function">
    <text evidence="8 10">Catalyzes the conversion of glucosamine-6-phosphate to glucosamine-1-phosphate.</text>
</comment>
<dbReference type="PANTHER" id="PTHR42946:SF1">
    <property type="entry name" value="PHOSPHOGLUCOMUTASE (ALPHA-D-GLUCOSE-1,6-BISPHOSPHATE-DEPENDENT)"/>
    <property type="match status" value="1"/>
</dbReference>
<dbReference type="Proteomes" id="UP000052020">
    <property type="component" value="Unassembled WGS sequence"/>
</dbReference>
<feature type="domain" description="Alpha-D-phosphohexomutase alpha/beta/alpha" evidence="13">
    <location>
        <begin position="166"/>
        <end position="261"/>
    </location>
</feature>
<dbReference type="InterPro" id="IPR005846">
    <property type="entry name" value="A-D-PHexomutase_a/b/a-III"/>
</dbReference>
<dbReference type="GO" id="GO:0000287">
    <property type="term" value="F:magnesium ion binding"/>
    <property type="evidence" value="ECO:0007669"/>
    <property type="project" value="UniProtKB-UniRule"/>
</dbReference>
<evidence type="ECO:0000259" key="14">
    <source>
        <dbReference type="Pfam" id="PF02880"/>
    </source>
</evidence>
<protein>
    <recommendedName>
        <fullName evidence="7 8">Phosphoglucosamine mutase</fullName>
        <ecNumber evidence="6 8">5.4.2.10</ecNumber>
    </recommendedName>
</protein>
<feature type="binding site" evidence="8">
    <location>
        <position position="252"/>
    </location>
    <ligand>
        <name>Mg(2+)</name>
        <dbReference type="ChEBI" id="CHEBI:18420"/>
    </ligand>
</feature>
<evidence type="ECO:0000256" key="9">
    <source>
        <dbReference type="RuleBase" id="RU004326"/>
    </source>
</evidence>
<dbReference type="Pfam" id="PF02880">
    <property type="entry name" value="PGM_PMM_III"/>
    <property type="match status" value="1"/>
</dbReference>
<dbReference type="NCBIfam" id="TIGR01455">
    <property type="entry name" value="glmM"/>
    <property type="match status" value="1"/>
</dbReference>
<evidence type="ECO:0000256" key="8">
    <source>
        <dbReference type="HAMAP-Rule" id="MF_01554"/>
    </source>
</evidence>
<keyword evidence="5 8" id="KW-0413">Isomerase</keyword>
<dbReference type="Pfam" id="PF00408">
    <property type="entry name" value="PGM_PMM_IV"/>
    <property type="match status" value="1"/>
</dbReference>
<dbReference type="Pfam" id="PF02878">
    <property type="entry name" value="PGM_PMM_I"/>
    <property type="match status" value="1"/>
</dbReference>
<dbReference type="FunFam" id="3.40.120.10:FF:000002">
    <property type="entry name" value="Phosphoglucosamine mutase"/>
    <property type="match status" value="1"/>
</dbReference>
<proteinExistence type="inferred from homology"/>
<name>A0A0S7XQX2_9BACT</name>
<accession>A0A0S7XQX2</accession>
<comment type="caution">
    <text evidence="15">The sequence shown here is derived from an EMBL/GenBank/DDBJ whole genome shotgun (WGS) entry which is preliminary data.</text>
</comment>
<feature type="modified residue" description="Phosphoserine" evidence="8">
    <location>
        <position position="109"/>
    </location>
</feature>
<gene>
    <name evidence="8" type="primary">glmM</name>
    <name evidence="15" type="ORF">AMK68_00445</name>
</gene>
<keyword evidence="2 8" id="KW-0597">Phosphoprotein</keyword>
<evidence type="ECO:0000259" key="12">
    <source>
        <dbReference type="Pfam" id="PF02878"/>
    </source>
</evidence>
<dbReference type="PROSITE" id="PS00710">
    <property type="entry name" value="PGM_PMM"/>
    <property type="match status" value="1"/>
</dbReference>
<dbReference type="PRINTS" id="PR00509">
    <property type="entry name" value="PGMPMM"/>
</dbReference>
<dbReference type="EMBL" id="LIZY01000005">
    <property type="protein sequence ID" value="KPJ64826.1"/>
    <property type="molecule type" value="Genomic_DNA"/>
</dbReference>
<evidence type="ECO:0000259" key="13">
    <source>
        <dbReference type="Pfam" id="PF02879"/>
    </source>
</evidence>
<dbReference type="Gene3D" id="3.30.310.50">
    <property type="entry name" value="Alpha-D-phosphohexomutase, C-terminal domain"/>
    <property type="match status" value="1"/>
</dbReference>
<dbReference type="InterPro" id="IPR036900">
    <property type="entry name" value="A-D-PHexomutase_C_sf"/>
</dbReference>
<feature type="domain" description="Alpha-D-phosphohexomutase C-terminal" evidence="11">
    <location>
        <begin position="381"/>
        <end position="447"/>
    </location>
</feature>
<evidence type="ECO:0000313" key="16">
    <source>
        <dbReference type="Proteomes" id="UP000052020"/>
    </source>
</evidence>
<dbReference type="InterPro" id="IPR005845">
    <property type="entry name" value="A-D-PHexomutase_a/b/a-II"/>
</dbReference>
<dbReference type="GO" id="GO:0004615">
    <property type="term" value="F:phosphomannomutase activity"/>
    <property type="evidence" value="ECO:0007669"/>
    <property type="project" value="TreeGrafter"/>
</dbReference>
<dbReference type="CDD" id="cd05802">
    <property type="entry name" value="GlmM"/>
    <property type="match status" value="1"/>
</dbReference>
<dbReference type="FunFam" id="3.30.310.50:FF:000001">
    <property type="entry name" value="Phosphoglucosamine mutase"/>
    <property type="match status" value="1"/>
</dbReference>
<comment type="cofactor">
    <cofactor evidence="8">
        <name>Mg(2+)</name>
        <dbReference type="ChEBI" id="CHEBI:18420"/>
    </cofactor>
    <text evidence="8">Binds 1 Mg(2+) ion per subunit.</text>
</comment>
<feature type="domain" description="Alpha-D-phosphohexomutase alpha/beta/alpha" evidence="14">
    <location>
        <begin position="265"/>
        <end position="373"/>
    </location>
</feature>
<comment type="PTM">
    <text evidence="8">Activated by phosphorylation.</text>
</comment>
<evidence type="ECO:0000256" key="1">
    <source>
        <dbReference type="ARBA" id="ARBA00010231"/>
    </source>
</evidence>
<feature type="binding site" evidence="8">
    <location>
        <position position="250"/>
    </location>
    <ligand>
        <name>Mg(2+)</name>
        <dbReference type="ChEBI" id="CHEBI:18420"/>
    </ligand>
</feature>
<feature type="binding site" description="via phosphate group" evidence="8">
    <location>
        <position position="109"/>
    </location>
    <ligand>
        <name>Mg(2+)</name>
        <dbReference type="ChEBI" id="CHEBI:18420"/>
    </ligand>
</feature>
<dbReference type="Gene3D" id="3.40.120.10">
    <property type="entry name" value="Alpha-D-Glucose-1,6-Bisphosphate, subunit A, domain 3"/>
    <property type="match status" value="3"/>
</dbReference>
<evidence type="ECO:0000256" key="6">
    <source>
        <dbReference type="ARBA" id="ARBA00066330"/>
    </source>
</evidence>
<sequence length="454" mass="48200">MSRLFGTDGVRGIANQDLTVELALRLGRAAAFKLAHRGQARPERGRGSRPRVILARDTRASGDMLEAALVAGMTSTGADALLAGVMPTPAVAYLATALEVDAGVVLSASHNPFDYNGIKFFSHQGYKLPDALEDDIERLTLSEEEIPCPTAGDVGRAEACPEAVDRYQEHLRGVMSHRLDGMKIAVDCANGAAHRIAAEVLRALGAEVIALHDQPDGININARCGALHPEVVAQAVRDHGADVGLTFDGDADRLLMADERGQVVDGDHVLAITARRLQSQGRLPGDLVVGTVMNNLGLELSLGEIGAALERTRVGDRYVLEAMLETGSRLGGEQSGHIIFLDHATTGDGLITALVVLDIMVGENKRLSELAAIVTPCPQVLLNVAVRERVAWDQDPEVAAAIANAERELDSSGRVVVRASGTEPLIRVMVEGMDGDRVAACAESIAKTIRQRLA</sequence>
<organism evidence="15 16">
    <name type="scientific">candidate division KD3-62 bacterium DG_56</name>
    <dbReference type="NCBI Taxonomy" id="1704032"/>
    <lineage>
        <taxon>Bacteria</taxon>
        <taxon>candidate division KD3-62</taxon>
    </lineage>
</organism>
<dbReference type="EC" id="5.4.2.10" evidence="6 8"/>
<evidence type="ECO:0000313" key="15">
    <source>
        <dbReference type="EMBL" id="KPJ64826.1"/>
    </source>
</evidence>
<evidence type="ECO:0000256" key="5">
    <source>
        <dbReference type="ARBA" id="ARBA00023235"/>
    </source>
</evidence>
<keyword evidence="3 8" id="KW-0479">Metal-binding</keyword>
<dbReference type="SUPFAM" id="SSF53738">
    <property type="entry name" value="Phosphoglucomutase, first 3 domains"/>
    <property type="match status" value="3"/>
</dbReference>
<dbReference type="SUPFAM" id="SSF55957">
    <property type="entry name" value="Phosphoglucomutase, C-terminal domain"/>
    <property type="match status" value="1"/>
</dbReference>
<evidence type="ECO:0000256" key="2">
    <source>
        <dbReference type="ARBA" id="ARBA00022553"/>
    </source>
</evidence>
<dbReference type="GO" id="GO:0009252">
    <property type="term" value="P:peptidoglycan biosynthetic process"/>
    <property type="evidence" value="ECO:0007669"/>
    <property type="project" value="TreeGrafter"/>
</dbReference>
<evidence type="ECO:0000259" key="11">
    <source>
        <dbReference type="Pfam" id="PF00408"/>
    </source>
</evidence>
<dbReference type="PANTHER" id="PTHR42946">
    <property type="entry name" value="PHOSPHOHEXOSE MUTASE"/>
    <property type="match status" value="1"/>
</dbReference>
<dbReference type="GO" id="GO:0008966">
    <property type="term" value="F:phosphoglucosamine mutase activity"/>
    <property type="evidence" value="ECO:0007669"/>
    <property type="project" value="UniProtKB-UniRule"/>
</dbReference>
<dbReference type="GO" id="GO:0005975">
    <property type="term" value="P:carbohydrate metabolic process"/>
    <property type="evidence" value="ECO:0007669"/>
    <property type="project" value="InterPro"/>
</dbReference>